<reference evidence="4" key="1">
    <citation type="journal article" date="2019" name="Int. J. Syst. Evol. Microbiol.">
        <title>The Global Catalogue of Microorganisms (GCM) 10K type strain sequencing project: providing services to taxonomists for standard genome sequencing and annotation.</title>
        <authorList>
            <consortium name="The Broad Institute Genomics Platform"/>
            <consortium name="The Broad Institute Genome Sequencing Center for Infectious Disease"/>
            <person name="Wu L."/>
            <person name="Ma J."/>
        </authorList>
    </citation>
    <scope>NUCLEOTIDE SEQUENCE [LARGE SCALE GENOMIC DNA]</scope>
    <source>
        <strain evidence="4">CGMCC 4.7396</strain>
    </source>
</reference>
<keyword evidence="4" id="KW-1185">Reference proteome</keyword>
<feature type="domain" description="Endonuclease GajA/Old nuclease/RecF-like AAA" evidence="1">
    <location>
        <begin position="1"/>
        <end position="382"/>
    </location>
</feature>
<name>A0ABV7Q0Q0_9ACTN</name>
<sequence length="627" mass="70157">MRLSSAAIRNFRCIRDLAIDFDTVTTLIGPNDAGKSSILRAINWCLNGSAKDLSEEDVSRYAAGDEEPVISVELRFTAITDQDREVIGERFLPPGAHSLTVRRIWTEDGDDFTCLVKACEDFELIRSKKLLEEKKQAYRRLAETPAYDGLPAADSGNKILRAMLDWEQEHSDDLNELFTDATELLSRGKLRQRFEYVLVGADLRADEQARETKDSILSRLVDGLDRKPVNERIRGVWQGAWKHSNTLAEQQLRQQMDDLSDGVSAEMAEYRPGHRIKLRANIPQHTPDVKFEMRVYDGTVEVPIDRQGHGFQRTVMLSALKQLATQPTGGHEDRAVMLALEEPETHQSDVQSRQLAWSLRSAAEAEGSNLTVVFATHNSVFIDPLHLNQVRRISRSQSDTSPASRVHQVTIETIRSRGGEHLPAARLQGQLNSLLTEQFVAGFVAEGAVLVEGETDKAVLEEAAARKAPLFKFGVAVVNVNGKSNLVAAQIIFDELGIPAMTVFDSDEGNPARLLEKKGKTAEDAESERKKVIAENRRIQAYHKAEPLQDFPSGRLRGRLYVWDDNLEQVLTEWAPWDAAMDGVCRELGEGKSKRPSNYRQAVRRCDGELCTALTEVLDMARGLTKH</sequence>
<proteinExistence type="predicted"/>
<dbReference type="PANTHER" id="PTHR43581">
    <property type="entry name" value="ATP/GTP PHOSPHATASE"/>
    <property type="match status" value="1"/>
</dbReference>
<protein>
    <submittedName>
        <fullName evidence="3">AAA family ATPase</fullName>
    </submittedName>
</protein>
<dbReference type="Gene3D" id="3.40.50.300">
    <property type="entry name" value="P-loop containing nucleotide triphosphate hydrolases"/>
    <property type="match status" value="1"/>
</dbReference>
<dbReference type="RefSeq" id="WP_387978166.1">
    <property type="nucleotide sequence ID" value="NZ_JBHRWO010000018.1"/>
</dbReference>
<dbReference type="SUPFAM" id="SSF52540">
    <property type="entry name" value="P-loop containing nucleoside triphosphate hydrolases"/>
    <property type="match status" value="1"/>
</dbReference>
<evidence type="ECO:0000313" key="3">
    <source>
        <dbReference type="EMBL" id="MFC3494424.1"/>
    </source>
</evidence>
<evidence type="ECO:0000259" key="2">
    <source>
        <dbReference type="Pfam" id="PF20469"/>
    </source>
</evidence>
<dbReference type="EMBL" id="JBHRWO010000018">
    <property type="protein sequence ID" value="MFC3494424.1"/>
    <property type="molecule type" value="Genomic_DNA"/>
</dbReference>
<dbReference type="InterPro" id="IPR041685">
    <property type="entry name" value="AAA_GajA/Old/RecF-like"/>
</dbReference>
<dbReference type="Pfam" id="PF13175">
    <property type="entry name" value="AAA_15"/>
    <property type="match status" value="1"/>
</dbReference>
<accession>A0ABV7Q0Q0</accession>
<evidence type="ECO:0000313" key="4">
    <source>
        <dbReference type="Proteomes" id="UP001595712"/>
    </source>
</evidence>
<comment type="caution">
    <text evidence="3">The sequence shown here is derived from an EMBL/GenBank/DDBJ whole genome shotgun (WGS) entry which is preliminary data.</text>
</comment>
<dbReference type="InterPro" id="IPR034139">
    <property type="entry name" value="TOPRIM_OLD"/>
</dbReference>
<organism evidence="3 4">
    <name type="scientific">Glycomyces rhizosphaerae</name>
    <dbReference type="NCBI Taxonomy" id="2054422"/>
    <lineage>
        <taxon>Bacteria</taxon>
        <taxon>Bacillati</taxon>
        <taxon>Actinomycetota</taxon>
        <taxon>Actinomycetes</taxon>
        <taxon>Glycomycetales</taxon>
        <taxon>Glycomycetaceae</taxon>
        <taxon>Glycomyces</taxon>
    </lineage>
</organism>
<feature type="domain" description="OLD protein-like TOPRIM" evidence="2">
    <location>
        <begin position="443"/>
        <end position="507"/>
    </location>
</feature>
<dbReference type="Proteomes" id="UP001595712">
    <property type="component" value="Unassembled WGS sequence"/>
</dbReference>
<dbReference type="InterPro" id="IPR051396">
    <property type="entry name" value="Bact_Antivir_Def_Nuclease"/>
</dbReference>
<dbReference type="CDD" id="cd01026">
    <property type="entry name" value="TOPRIM_OLD"/>
    <property type="match status" value="1"/>
</dbReference>
<dbReference type="InterPro" id="IPR027417">
    <property type="entry name" value="P-loop_NTPase"/>
</dbReference>
<gene>
    <name evidence="3" type="ORF">ACFO8M_18215</name>
</gene>
<dbReference type="Pfam" id="PF20469">
    <property type="entry name" value="OLD-like_TOPRIM"/>
    <property type="match status" value="1"/>
</dbReference>
<dbReference type="PANTHER" id="PTHR43581:SF4">
    <property type="entry name" value="ATP_GTP PHOSPHATASE"/>
    <property type="match status" value="1"/>
</dbReference>
<evidence type="ECO:0000259" key="1">
    <source>
        <dbReference type="Pfam" id="PF13175"/>
    </source>
</evidence>